<name>A0AAV4LH30_9BACL</name>
<organism evidence="1 2">
    <name type="scientific">Collibacillus ludicampi</name>
    <dbReference type="NCBI Taxonomy" id="2771369"/>
    <lineage>
        <taxon>Bacteria</taxon>
        <taxon>Bacillati</taxon>
        <taxon>Bacillota</taxon>
        <taxon>Bacilli</taxon>
        <taxon>Bacillales</taxon>
        <taxon>Alicyclobacillaceae</taxon>
        <taxon>Collibacillus</taxon>
    </lineage>
</organism>
<proteinExistence type="predicted"/>
<dbReference type="InterPro" id="IPR020203">
    <property type="entry name" value="YneK"/>
</dbReference>
<accession>A0AAV4LH30</accession>
<dbReference type="EMBL" id="BOQE01000001">
    <property type="protein sequence ID" value="GIM47155.1"/>
    <property type="molecule type" value="Genomic_DNA"/>
</dbReference>
<evidence type="ECO:0000313" key="2">
    <source>
        <dbReference type="Proteomes" id="UP001057291"/>
    </source>
</evidence>
<dbReference type="Proteomes" id="UP001057291">
    <property type="component" value="Unassembled WGS sequence"/>
</dbReference>
<dbReference type="RefSeq" id="WP_282200174.1">
    <property type="nucleotide sequence ID" value="NZ_BOQE01000001.1"/>
</dbReference>
<gene>
    <name evidence="1" type="ORF">DNHGIG_27040</name>
</gene>
<keyword evidence="2" id="KW-1185">Reference proteome</keyword>
<comment type="caution">
    <text evidence="1">The sequence shown here is derived from an EMBL/GenBank/DDBJ whole genome shotgun (WGS) entry which is preliminary data.</text>
</comment>
<reference evidence="1" key="1">
    <citation type="journal article" date="2023" name="Int. J. Syst. Evol. Microbiol.">
        <title>Collibacillus ludicampi gen. nov., sp. nov., a new soil bacterium of the family Alicyclobacillaceae.</title>
        <authorList>
            <person name="Jojima T."/>
            <person name="Ioku Y."/>
            <person name="Fukuta Y."/>
            <person name="Shirasaka N."/>
            <person name="Matsumura Y."/>
            <person name="Mori M."/>
        </authorList>
    </citation>
    <scope>NUCLEOTIDE SEQUENCE</scope>
    <source>
        <strain evidence="1">TP075</strain>
    </source>
</reference>
<sequence>MEYIKEAKDLLEELISPIPVFVRPTAKKAIEKKIMEVAKENGHAQIEVSDVLRGYILAGSGKDKERMKEFLSKKGIDLTPYADILG</sequence>
<evidence type="ECO:0000313" key="1">
    <source>
        <dbReference type="EMBL" id="GIM47155.1"/>
    </source>
</evidence>
<dbReference type="AlphaFoldDB" id="A0AAV4LH30"/>
<protein>
    <submittedName>
        <fullName evidence="1">Uncharacterized protein</fullName>
    </submittedName>
</protein>
<dbReference type="Pfam" id="PF11084">
    <property type="entry name" value="DUF2621"/>
    <property type="match status" value="1"/>
</dbReference>